<dbReference type="InParanoid" id="A0A0C2SV74"/>
<keyword evidence="1" id="KW-0732">Signal</keyword>
<evidence type="ECO:0000313" key="2">
    <source>
        <dbReference type="EMBL" id="KIL67340.1"/>
    </source>
</evidence>
<feature type="chain" id="PRO_5002155758" evidence="1">
    <location>
        <begin position="24"/>
        <end position="91"/>
    </location>
</feature>
<sequence>MGEGTYLCAFELFIWGCVLDVNGYPIRPSVGDSNTQRARKETFKTEVFRKVGSARYPAENSCRELLHTDTRTLRDAGTNVQHYMQSSSNWS</sequence>
<dbReference type="Proteomes" id="UP000054549">
    <property type="component" value="Unassembled WGS sequence"/>
</dbReference>
<evidence type="ECO:0000256" key="1">
    <source>
        <dbReference type="SAM" id="SignalP"/>
    </source>
</evidence>
<gene>
    <name evidence="2" type="ORF">M378DRAFT_159751</name>
</gene>
<organism evidence="2 3">
    <name type="scientific">Amanita muscaria (strain Koide BX008)</name>
    <dbReference type="NCBI Taxonomy" id="946122"/>
    <lineage>
        <taxon>Eukaryota</taxon>
        <taxon>Fungi</taxon>
        <taxon>Dikarya</taxon>
        <taxon>Basidiomycota</taxon>
        <taxon>Agaricomycotina</taxon>
        <taxon>Agaricomycetes</taxon>
        <taxon>Agaricomycetidae</taxon>
        <taxon>Agaricales</taxon>
        <taxon>Pluteineae</taxon>
        <taxon>Amanitaceae</taxon>
        <taxon>Amanita</taxon>
    </lineage>
</organism>
<name>A0A0C2SV74_AMAMK</name>
<proteinExistence type="predicted"/>
<dbReference type="AlphaFoldDB" id="A0A0C2SV74"/>
<dbReference type="EMBL" id="KN818232">
    <property type="protein sequence ID" value="KIL67340.1"/>
    <property type="molecule type" value="Genomic_DNA"/>
</dbReference>
<protein>
    <submittedName>
        <fullName evidence="2">Uncharacterized protein</fullName>
    </submittedName>
</protein>
<accession>A0A0C2SV74</accession>
<keyword evidence="3" id="KW-1185">Reference proteome</keyword>
<dbReference type="HOGENOM" id="CLU_2426532_0_0_1"/>
<reference evidence="2 3" key="1">
    <citation type="submission" date="2014-04" db="EMBL/GenBank/DDBJ databases">
        <title>Evolutionary Origins and Diversification of the Mycorrhizal Mutualists.</title>
        <authorList>
            <consortium name="DOE Joint Genome Institute"/>
            <consortium name="Mycorrhizal Genomics Consortium"/>
            <person name="Kohler A."/>
            <person name="Kuo A."/>
            <person name="Nagy L.G."/>
            <person name="Floudas D."/>
            <person name="Copeland A."/>
            <person name="Barry K.W."/>
            <person name="Cichocki N."/>
            <person name="Veneault-Fourrey C."/>
            <person name="LaButti K."/>
            <person name="Lindquist E.A."/>
            <person name="Lipzen A."/>
            <person name="Lundell T."/>
            <person name="Morin E."/>
            <person name="Murat C."/>
            <person name="Riley R."/>
            <person name="Ohm R."/>
            <person name="Sun H."/>
            <person name="Tunlid A."/>
            <person name="Henrissat B."/>
            <person name="Grigoriev I.V."/>
            <person name="Hibbett D.S."/>
            <person name="Martin F."/>
        </authorList>
    </citation>
    <scope>NUCLEOTIDE SEQUENCE [LARGE SCALE GENOMIC DNA]</scope>
    <source>
        <strain evidence="2 3">Koide BX008</strain>
    </source>
</reference>
<evidence type="ECO:0000313" key="3">
    <source>
        <dbReference type="Proteomes" id="UP000054549"/>
    </source>
</evidence>
<feature type="signal peptide" evidence="1">
    <location>
        <begin position="1"/>
        <end position="23"/>
    </location>
</feature>